<dbReference type="InterPro" id="IPR027417">
    <property type="entry name" value="P-loop_NTPase"/>
</dbReference>
<dbReference type="Proteomes" id="UP000215483">
    <property type="component" value="Unassembled WGS sequence"/>
</dbReference>
<dbReference type="Gene3D" id="3.40.50.300">
    <property type="entry name" value="P-loop containing nucleotide triphosphate hydrolases"/>
    <property type="match status" value="3"/>
</dbReference>
<dbReference type="SUPFAM" id="SSF52980">
    <property type="entry name" value="Restriction endonuclease-like"/>
    <property type="match status" value="1"/>
</dbReference>
<dbReference type="OrthoDB" id="9757917at2"/>
<dbReference type="InterPro" id="IPR041679">
    <property type="entry name" value="DNA2/NAM7-like_C"/>
</dbReference>
<dbReference type="InterPro" id="IPR049468">
    <property type="entry name" value="Restrct_endonuc-II-like_dom"/>
</dbReference>
<feature type="domain" description="DNA2/NAM7 helicase-like C-terminal" evidence="9">
    <location>
        <begin position="1148"/>
        <end position="1329"/>
    </location>
</feature>
<feature type="domain" description="DNA2/NAM7 helicase helicase" evidence="8">
    <location>
        <begin position="380"/>
        <end position="512"/>
    </location>
</feature>
<dbReference type="CDD" id="cd18808">
    <property type="entry name" value="SF1_C_Upf1"/>
    <property type="match status" value="1"/>
</dbReference>
<comment type="similarity">
    <text evidence="1">Belongs to the DNA2/NAM7 helicase family.</text>
</comment>
<feature type="coiled-coil region" evidence="6">
    <location>
        <begin position="486"/>
        <end position="513"/>
    </location>
</feature>
<dbReference type="PANTHER" id="PTHR43788">
    <property type="entry name" value="DNA2/NAM7 HELICASE FAMILY MEMBER"/>
    <property type="match status" value="1"/>
</dbReference>
<keyword evidence="3" id="KW-0378">Hydrolase</keyword>
<evidence type="ECO:0000256" key="2">
    <source>
        <dbReference type="ARBA" id="ARBA00022741"/>
    </source>
</evidence>
<evidence type="ECO:0000256" key="4">
    <source>
        <dbReference type="ARBA" id="ARBA00022806"/>
    </source>
</evidence>
<organism evidence="11 12">
    <name type="scientific">Streptomyces diastatochromogenes</name>
    <dbReference type="NCBI Taxonomy" id="42236"/>
    <lineage>
        <taxon>Bacteria</taxon>
        <taxon>Bacillati</taxon>
        <taxon>Actinomycetota</taxon>
        <taxon>Actinomycetes</taxon>
        <taxon>Kitasatosporales</taxon>
        <taxon>Streptomycetaceae</taxon>
        <taxon>Streptomyces</taxon>
    </lineage>
</organism>
<dbReference type="PANTHER" id="PTHR43788:SF8">
    <property type="entry name" value="DNA-BINDING PROTEIN SMUBP-2"/>
    <property type="match status" value="1"/>
</dbReference>
<evidence type="ECO:0000313" key="11">
    <source>
        <dbReference type="EMBL" id="OXY99076.1"/>
    </source>
</evidence>
<dbReference type="InterPro" id="IPR050534">
    <property type="entry name" value="Coronavir_polyprotein_1ab"/>
</dbReference>
<keyword evidence="4" id="KW-0347">Helicase</keyword>
<proteinExistence type="inferred from homology"/>
<dbReference type="SUPFAM" id="SSF52540">
    <property type="entry name" value="P-loop containing nucleoside triphosphate hydrolases"/>
    <property type="match status" value="1"/>
</dbReference>
<dbReference type="InterPro" id="IPR041677">
    <property type="entry name" value="DNA2/NAM7_AAA_11"/>
</dbReference>
<protein>
    <submittedName>
        <fullName evidence="11">Histidine kinase</fullName>
    </submittedName>
</protein>
<keyword evidence="11" id="KW-0808">Transferase</keyword>
<keyword evidence="12" id="KW-1185">Reference proteome</keyword>
<feature type="region of interest" description="Disordered" evidence="7">
    <location>
        <begin position="1479"/>
        <end position="1525"/>
    </location>
</feature>
<dbReference type="GO" id="GO:0016787">
    <property type="term" value="F:hydrolase activity"/>
    <property type="evidence" value="ECO:0007669"/>
    <property type="project" value="UniProtKB-KW"/>
</dbReference>
<evidence type="ECO:0000256" key="1">
    <source>
        <dbReference type="ARBA" id="ARBA00007913"/>
    </source>
</evidence>
<dbReference type="Pfam" id="PF13087">
    <property type="entry name" value="AAA_12"/>
    <property type="match status" value="1"/>
</dbReference>
<sequence length="1525" mass="170402">MARPAVRDGSDPKAIRDTRVLVDCLQELVRGAYRPVRNCAKYSEVVWFADVPEGLVRRSQDADSRIMVVKHRPPLEAPRLPAILHGRVSVEAAATAAAEAPELIDGTSIDDEQAEVPADQGENPKALEIGTAELRKTYEAWAGRWRRWAQEELAAEPQRRLHQQLYRMAKKIQQDGDTFEVVLAVGLLQMGAERASARVRRHIVTAPVTLTVDSNSVNITVSLVPGQSGRLEDTEFLSESDGYTSELLGVVRSDVDDVAFHPLSDRAKEALRSWSQRAFGVERTLPFDPGREHRDFTADPQARSLHHAPALILREHGQRSVLGFFEGIARALKRPGTQAPLGLAQLLYDLEPAERMAWRSRSGSVPPALGPEPLFPMVTNAAQLDVLDRLQHDTSVVVQGPPGTGKTHTISNLIAALLADGKRVLVTSEKGQALKVLRDQLPARLRSMCVIQRDHWQGGSSDLRQSLGALAHLSATTNPERLQQRIEAQQTQRHQLMAEQAKLRERLRAVREVEWYEHPEIAPGYRGRLDEIVQAVEHGTAEYQWLPPLPAQPEQLPPLTTDEAQRLWLLVTMHGPGILDTHIHHCPDPATLPNPTDVAGRISELEAAEEALGPEPVTPLAQTLADHGDAELTVLETLLDQAQHALQSVGLSADPASWHEETWSTRALQDGIACRWQQMWDSIRNASLRAQQTQQEIAAASFPEVEIPQLSESEEKELLISGRNVEQYVLKGGQLNKHWPRPAVLKQARVLLEQCRVEGMAPNGREQITAVVRHLEMRAHALTLRGRWAGVGSTVGQGTAELLVAELLDRAAVLQAVDTCVEVIRQVHTTLLANGIPASVTTSEQWQDIRHATVRARQLSQVRKAARQLDELLAGLPQPQPHAVEELQHAADAAAARDAQAYALAMDALAAAFQREADRRETGKLFQRLSEAHPELAQAFAAEPLGVHWRARFTALPQAWAWRQAQDFLDTYLLPGREEQLEGELAQVEARLHDLVEQLVCDRAALHCVRRMTTKHKQALAAYATAIANAGQGTTEYGKRHQRHARSAMQTAQGAVPAWVMPLRQVAETISPEPDSFDVVIVDEASQVGLNGLLLLWLAPRIIVVGDDRQCAPAYTGSKHDRITQIFDERMAALEPWQREGFDPKSNLYELLSSRFTEVIRLTEHFRCMPEIIKWSSMQFYPDNQLILLRQHGSDRLPPLKVVHVPEGHCEGRRDKLINRPEAEAVVDQLHRLTQDPAYADRTMGVIILRQGDQTRLVQDLVDQRIDMPARERHNIQIGTPEEFQGDQRDVILLSMVVDGRNVIAATGRQHERRFNVAASRARDQMWLFHSMTTDQLSSKDLRHSLLTYMQSPPPPYSHAHQPANVSPDQLCAPFQSLFEQRVFLRIKERGYDVVPQWEVNGKFIDLVVTGDHGRLAVECDGSPYHSDRQQIHDDAERERELRRAGWTFWRVRSSAFALSPEEALAPLWKRLTDLGIHPRATPGTSREDTEPHAPWTPAGLAEAEPDDEDMDPYDGEPDDDSKAA</sequence>
<keyword evidence="11" id="KW-0418">Kinase</keyword>
<dbReference type="InterPro" id="IPR047187">
    <property type="entry name" value="SF1_C_Upf1"/>
</dbReference>
<keyword evidence="5" id="KW-0067">ATP-binding</keyword>
<evidence type="ECO:0000256" key="3">
    <source>
        <dbReference type="ARBA" id="ARBA00022801"/>
    </source>
</evidence>
<feature type="compositionally biased region" description="Acidic residues" evidence="7">
    <location>
        <begin position="1504"/>
        <end position="1525"/>
    </location>
</feature>
<keyword evidence="6" id="KW-0175">Coiled coil</keyword>
<name>A0A233STW3_STRDA</name>
<evidence type="ECO:0000259" key="9">
    <source>
        <dbReference type="Pfam" id="PF13087"/>
    </source>
</evidence>
<comment type="caution">
    <text evidence="11">The sequence shown here is derived from an EMBL/GenBank/DDBJ whole genome shotgun (WGS) entry which is preliminary data.</text>
</comment>
<dbReference type="GO" id="GO:0016301">
    <property type="term" value="F:kinase activity"/>
    <property type="evidence" value="ECO:0007669"/>
    <property type="project" value="UniProtKB-KW"/>
</dbReference>
<dbReference type="GO" id="GO:0005524">
    <property type="term" value="F:ATP binding"/>
    <property type="evidence" value="ECO:0007669"/>
    <property type="project" value="UniProtKB-KW"/>
</dbReference>
<keyword evidence="2" id="KW-0547">Nucleotide-binding</keyword>
<reference evidence="11 12" key="1">
    <citation type="submission" date="2016-07" db="EMBL/GenBank/DDBJ databases">
        <title>Draft genome of Streptomyces diastatochromogenes.</title>
        <authorList>
            <person name="Podduturi R."/>
            <person name="Lukassen M.B."/>
            <person name="Clausen N."/>
            <person name="Nielsen J.L."/>
            <person name="Jorgensen N.O."/>
        </authorList>
    </citation>
    <scope>NUCLEOTIDE SEQUENCE [LARGE SCALE GENOMIC DNA]</scope>
    <source>
        <strain evidence="11 12">DSM 40608</strain>
    </source>
</reference>
<evidence type="ECO:0000256" key="7">
    <source>
        <dbReference type="SAM" id="MobiDB-lite"/>
    </source>
</evidence>
<evidence type="ECO:0000256" key="5">
    <source>
        <dbReference type="ARBA" id="ARBA00022840"/>
    </source>
</evidence>
<dbReference type="Pfam" id="PF13086">
    <property type="entry name" value="AAA_11"/>
    <property type="match status" value="1"/>
</dbReference>
<evidence type="ECO:0000256" key="6">
    <source>
        <dbReference type="SAM" id="Coils"/>
    </source>
</evidence>
<evidence type="ECO:0000259" key="10">
    <source>
        <dbReference type="Pfam" id="PF18741"/>
    </source>
</evidence>
<dbReference type="Gene3D" id="3.40.960.10">
    <property type="entry name" value="VSR Endonuclease"/>
    <property type="match status" value="1"/>
</dbReference>
<dbReference type="InterPro" id="IPR011335">
    <property type="entry name" value="Restrct_endonuc-II-like"/>
</dbReference>
<accession>A0A233STW3</accession>
<feature type="domain" description="Restriction endonuclease type II-like" evidence="10">
    <location>
        <begin position="1379"/>
        <end position="1472"/>
    </location>
</feature>
<dbReference type="Pfam" id="PF18741">
    <property type="entry name" value="MTES_1575"/>
    <property type="match status" value="1"/>
</dbReference>
<gene>
    <name evidence="11" type="ORF">BEK98_03595</name>
</gene>
<evidence type="ECO:0000259" key="8">
    <source>
        <dbReference type="Pfam" id="PF13086"/>
    </source>
</evidence>
<dbReference type="EMBL" id="MCGQ01000006">
    <property type="protein sequence ID" value="OXY99076.1"/>
    <property type="molecule type" value="Genomic_DNA"/>
</dbReference>
<evidence type="ECO:0000313" key="12">
    <source>
        <dbReference type="Proteomes" id="UP000215483"/>
    </source>
</evidence>
<dbReference type="GO" id="GO:0043139">
    <property type="term" value="F:5'-3' DNA helicase activity"/>
    <property type="evidence" value="ECO:0007669"/>
    <property type="project" value="TreeGrafter"/>
</dbReference>